<gene>
    <name evidence="2" type="ORF">H9800_03610</name>
</gene>
<reference evidence="2" key="1">
    <citation type="journal article" date="2021" name="PeerJ">
        <title>Extensive microbial diversity within the chicken gut microbiome revealed by metagenomics and culture.</title>
        <authorList>
            <person name="Gilroy R."/>
            <person name="Ravi A."/>
            <person name="Getino M."/>
            <person name="Pursley I."/>
            <person name="Horton D.L."/>
            <person name="Alikhan N.F."/>
            <person name="Baker D."/>
            <person name="Gharbi K."/>
            <person name="Hall N."/>
            <person name="Watson M."/>
            <person name="Adriaenssens E.M."/>
            <person name="Foster-Nyarko E."/>
            <person name="Jarju S."/>
            <person name="Secka A."/>
            <person name="Antonio M."/>
            <person name="Oren A."/>
            <person name="Chaudhuri R.R."/>
            <person name="La Ragione R."/>
            <person name="Hildebrand F."/>
            <person name="Pallen M.J."/>
        </authorList>
    </citation>
    <scope>NUCLEOTIDE SEQUENCE</scope>
    <source>
        <strain evidence="2">ChiHjej8B7-3636</strain>
    </source>
</reference>
<accession>A0A9D2H3H2</accession>
<evidence type="ECO:0000313" key="3">
    <source>
        <dbReference type="Proteomes" id="UP000824220"/>
    </source>
</evidence>
<feature type="chain" id="PRO_5039402601" description="Lipoprotein" evidence="1">
    <location>
        <begin position="33"/>
        <end position="173"/>
    </location>
</feature>
<evidence type="ECO:0000313" key="2">
    <source>
        <dbReference type="EMBL" id="HJA03928.1"/>
    </source>
</evidence>
<sequence length="173" mass="18581">MTTPRRGIVAVGGVLAAAALLVACSAAPDAKAPDATEGAEPSAPTCESILRPSFVDELTELGWAAQERPFQIGEHEVPGGVQCVWGDLTSGTDLAQMYGWAPIDADTAVELQDYLEENGWVREDGEHYVYLTEDPDLIGYLEEGEYGITYQFADGWVALADTKSGLDLVTWRG</sequence>
<comment type="caution">
    <text evidence="2">The sequence shown here is derived from an EMBL/GenBank/DDBJ whole genome shotgun (WGS) entry which is preliminary data.</text>
</comment>
<dbReference type="AlphaFoldDB" id="A0A9D2H3H2"/>
<feature type="signal peptide" evidence="1">
    <location>
        <begin position="1"/>
        <end position="32"/>
    </location>
</feature>
<dbReference type="EMBL" id="DXAM01000050">
    <property type="protein sequence ID" value="HJA03928.1"/>
    <property type="molecule type" value="Genomic_DNA"/>
</dbReference>
<dbReference type="Proteomes" id="UP000824220">
    <property type="component" value="Unassembled WGS sequence"/>
</dbReference>
<dbReference type="PROSITE" id="PS51257">
    <property type="entry name" value="PROKAR_LIPOPROTEIN"/>
    <property type="match status" value="1"/>
</dbReference>
<dbReference type="PROSITE" id="PS51318">
    <property type="entry name" value="TAT"/>
    <property type="match status" value="1"/>
</dbReference>
<keyword evidence="1" id="KW-0732">Signal</keyword>
<evidence type="ECO:0008006" key="4">
    <source>
        <dbReference type="Google" id="ProtNLM"/>
    </source>
</evidence>
<evidence type="ECO:0000256" key="1">
    <source>
        <dbReference type="SAM" id="SignalP"/>
    </source>
</evidence>
<organism evidence="2 3">
    <name type="scientific">Candidatus Microbacterium stercoravium</name>
    <dbReference type="NCBI Taxonomy" id="2838697"/>
    <lineage>
        <taxon>Bacteria</taxon>
        <taxon>Bacillati</taxon>
        <taxon>Actinomycetota</taxon>
        <taxon>Actinomycetes</taxon>
        <taxon>Micrococcales</taxon>
        <taxon>Microbacteriaceae</taxon>
        <taxon>Microbacterium</taxon>
    </lineage>
</organism>
<name>A0A9D2H3H2_9MICO</name>
<dbReference type="InterPro" id="IPR006311">
    <property type="entry name" value="TAT_signal"/>
</dbReference>
<proteinExistence type="predicted"/>
<protein>
    <recommendedName>
        <fullName evidence="4">Lipoprotein</fullName>
    </recommendedName>
</protein>
<reference evidence="2" key="2">
    <citation type="submission" date="2021-04" db="EMBL/GenBank/DDBJ databases">
        <authorList>
            <person name="Gilroy R."/>
        </authorList>
    </citation>
    <scope>NUCLEOTIDE SEQUENCE</scope>
    <source>
        <strain evidence="2">ChiHjej8B7-3636</strain>
    </source>
</reference>